<dbReference type="OrthoDB" id="79118at2"/>
<evidence type="ECO:0000259" key="5">
    <source>
        <dbReference type="Pfam" id="PF03466"/>
    </source>
</evidence>
<evidence type="ECO:0000256" key="1">
    <source>
        <dbReference type="ARBA" id="ARBA00009437"/>
    </source>
</evidence>
<dbReference type="Gene3D" id="1.10.10.10">
    <property type="entry name" value="Winged helix-like DNA-binding domain superfamily/Winged helix DNA-binding domain"/>
    <property type="match status" value="1"/>
</dbReference>
<keyword evidence="2" id="KW-0805">Transcription regulation</keyword>
<evidence type="ECO:0000256" key="4">
    <source>
        <dbReference type="ARBA" id="ARBA00023163"/>
    </source>
</evidence>
<proteinExistence type="inferred from homology"/>
<dbReference type="PANTHER" id="PTHR30126:SF40">
    <property type="entry name" value="HTH-TYPE TRANSCRIPTIONAL REGULATOR GLTR"/>
    <property type="match status" value="1"/>
</dbReference>
<dbReference type="GO" id="GO:0000976">
    <property type="term" value="F:transcription cis-regulatory region binding"/>
    <property type="evidence" value="ECO:0007669"/>
    <property type="project" value="TreeGrafter"/>
</dbReference>
<dbReference type="Proteomes" id="UP000017090">
    <property type="component" value="Unassembled WGS sequence"/>
</dbReference>
<dbReference type="SUPFAM" id="SSF53850">
    <property type="entry name" value="Periplasmic binding protein-like II"/>
    <property type="match status" value="1"/>
</dbReference>
<sequence>MLVFYEESFGVPLFTRSVNKIALNETGKKAVRAAQIILRTAETAIQDVQRFDQAQKTIYISACAPMPLWNILPRLSAIYPQKIISHQISQVEDILSEIKNGQINLAILPFPLENGNYKMEPLLTEKLFISVRPGHELANRSEVSFEEINGYNFLLRSEIGFWDSLCREYMPSSKFLVQNNQFEFDELVRTSSLPRFITNCSADFRSIKKDRIAIPISNPEATVTFYLHHVDRETALEKNHG</sequence>
<accession>U7UVB8</accession>
<evidence type="ECO:0000256" key="2">
    <source>
        <dbReference type="ARBA" id="ARBA00023015"/>
    </source>
</evidence>
<name>U7UVB8_9FIRM</name>
<organism evidence="6 7">
    <name type="scientific">Megasphaera vaginalis</name>
    <name type="common">ex Srinivasan et al. 2021</name>
    <dbReference type="NCBI Taxonomy" id="1111454"/>
    <lineage>
        <taxon>Bacteria</taxon>
        <taxon>Bacillati</taxon>
        <taxon>Bacillota</taxon>
        <taxon>Negativicutes</taxon>
        <taxon>Veillonellales</taxon>
        <taxon>Veillonellaceae</taxon>
        <taxon>Megasphaera</taxon>
    </lineage>
</organism>
<gene>
    <name evidence="6" type="ORF">HMPREF1250_1341</name>
</gene>
<keyword evidence="3" id="KW-0238">DNA-binding</keyword>
<feature type="domain" description="LysR substrate-binding" evidence="5">
    <location>
        <begin position="63"/>
        <end position="175"/>
    </location>
</feature>
<comment type="caution">
    <text evidence="6">The sequence shown here is derived from an EMBL/GenBank/DDBJ whole genome shotgun (WGS) entry which is preliminary data.</text>
</comment>
<evidence type="ECO:0000313" key="7">
    <source>
        <dbReference type="Proteomes" id="UP000017090"/>
    </source>
</evidence>
<keyword evidence="7" id="KW-1185">Reference proteome</keyword>
<protein>
    <submittedName>
        <fullName evidence="6">LysR substrate-binding domain protein</fullName>
    </submittedName>
</protein>
<dbReference type="PANTHER" id="PTHR30126">
    <property type="entry name" value="HTH-TYPE TRANSCRIPTIONAL REGULATOR"/>
    <property type="match status" value="1"/>
</dbReference>
<dbReference type="eggNOG" id="COG0583">
    <property type="taxonomic scope" value="Bacteria"/>
</dbReference>
<dbReference type="Pfam" id="PF03466">
    <property type="entry name" value="LysR_substrate"/>
    <property type="match status" value="1"/>
</dbReference>
<dbReference type="GO" id="GO:0006355">
    <property type="term" value="P:regulation of DNA-templated transcription"/>
    <property type="evidence" value="ECO:0007669"/>
    <property type="project" value="TreeGrafter"/>
</dbReference>
<comment type="similarity">
    <text evidence="1">Belongs to the LysR transcriptional regulatory family.</text>
</comment>
<dbReference type="PATRIC" id="fig|1111454.3.peg.164"/>
<reference evidence="6 7" key="1">
    <citation type="submission" date="2013-09" db="EMBL/GenBank/DDBJ databases">
        <authorList>
            <person name="Durkin A.S."/>
            <person name="Haft D.R."/>
            <person name="McCorrison J."/>
            <person name="Torralba M."/>
            <person name="Gillis M."/>
            <person name="Haft D.H."/>
            <person name="Methe B."/>
            <person name="Sutton G."/>
            <person name="Nelson K.E."/>
        </authorList>
    </citation>
    <scope>NUCLEOTIDE SEQUENCE [LARGE SCALE GENOMIC DNA]</scope>
    <source>
        <strain evidence="6 7">BV3C16-1</strain>
    </source>
</reference>
<keyword evidence="4" id="KW-0804">Transcription</keyword>
<dbReference type="RefSeq" id="WP_023052593.1">
    <property type="nucleotide sequence ID" value="NZ_AWXA01000004.1"/>
</dbReference>
<dbReference type="AlphaFoldDB" id="U7UVB8"/>
<dbReference type="Gene3D" id="3.40.190.290">
    <property type="match status" value="1"/>
</dbReference>
<dbReference type="InterPro" id="IPR036388">
    <property type="entry name" value="WH-like_DNA-bd_sf"/>
</dbReference>
<evidence type="ECO:0000313" key="6">
    <source>
        <dbReference type="EMBL" id="ERT62418.1"/>
    </source>
</evidence>
<dbReference type="EMBL" id="AWXA01000004">
    <property type="protein sequence ID" value="ERT62418.1"/>
    <property type="molecule type" value="Genomic_DNA"/>
</dbReference>
<dbReference type="CDD" id="cd05466">
    <property type="entry name" value="PBP2_LTTR_substrate"/>
    <property type="match status" value="1"/>
</dbReference>
<evidence type="ECO:0000256" key="3">
    <source>
        <dbReference type="ARBA" id="ARBA00023125"/>
    </source>
</evidence>
<dbReference type="InterPro" id="IPR005119">
    <property type="entry name" value="LysR_subst-bd"/>
</dbReference>
<dbReference type="STRING" id="1111454.HMPREF1250_1341"/>